<comment type="similarity">
    <text evidence="1">Belongs to the disease resistance NB-LRR family.</text>
</comment>
<keyword evidence="12" id="KW-1185">Reference proteome</keyword>
<dbReference type="CDD" id="cd14798">
    <property type="entry name" value="RX-CC_like"/>
    <property type="match status" value="1"/>
</dbReference>
<dbReference type="InterPro" id="IPR027417">
    <property type="entry name" value="P-loop_NTPase"/>
</dbReference>
<dbReference type="PANTHER" id="PTHR23155">
    <property type="entry name" value="DISEASE RESISTANCE PROTEIN RP"/>
    <property type="match status" value="1"/>
</dbReference>
<dbReference type="Gene3D" id="3.40.50.300">
    <property type="entry name" value="P-loop containing nucleotide triphosphate hydrolases"/>
    <property type="match status" value="1"/>
</dbReference>
<evidence type="ECO:0000313" key="11">
    <source>
        <dbReference type="EMBL" id="CAL5065682.1"/>
    </source>
</evidence>
<dbReference type="InterPro" id="IPR041118">
    <property type="entry name" value="Rx_N"/>
</dbReference>
<gene>
    <name evidence="11" type="ORF">URODEC1_LOCUS100067</name>
</gene>
<dbReference type="InterPro" id="IPR032675">
    <property type="entry name" value="LRR_dom_sf"/>
</dbReference>
<dbReference type="Pfam" id="PF23559">
    <property type="entry name" value="WHD_DRP"/>
    <property type="match status" value="1"/>
</dbReference>
<protein>
    <recommendedName>
        <fullName evidence="13">AAA+ ATPase domain-containing protein</fullName>
    </recommendedName>
</protein>
<evidence type="ECO:0000256" key="6">
    <source>
        <dbReference type="ARBA" id="ARBA00023054"/>
    </source>
</evidence>
<dbReference type="FunFam" id="3.40.50.300:FF:001091">
    <property type="entry name" value="Probable disease resistance protein At1g61300"/>
    <property type="match status" value="1"/>
</dbReference>
<evidence type="ECO:0008006" key="13">
    <source>
        <dbReference type="Google" id="ProtNLM"/>
    </source>
</evidence>
<evidence type="ECO:0000256" key="3">
    <source>
        <dbReference type="ARBA" id="ARBA00022737"/>
    </source>
</evidence>
<dbReference type="GO" id="GO:0042742">
    <property type="term" value="P:defense response to bacterium"/>
    <property type="evidence" value="ECO:0007669"/>
    <property type="project" value="UniProtKB-ARBA"/>
</dbReference>
<dbReference type="Gene3D" id="1.10.8.430">
    <property type="entry name" value="Helical domain of apoptotic protease-activating factors"/>
    <property type="match status" value="1"/>
</dbReference>
<dbReference type="InterPro" id="IPR038005">
    <property type="entry name" value="RX-like_CC"/>
</dbReference>
<keyword evidence="2" id="KW-0433">Leucine-rich repeat</keyword>
<name>A0ABC9EX14_9POAL</name>
<evidence type="ECO:0000256" key="5">
    <source>
        <dbReference type="ARBA" id="ARBA00022821"/>
    </source>
</evidence>
<evidence type="ECO:0000259" key="7">
    <source>
        <dbReference type="Pfam" id="PF00931"/>
    </source>
</evidence>
<dbReference type="InterPro" id="IPR058922">
    <property type="entry name" value="WHD_DRP"/>
</dbReference>
<sequence>MEAAMVSAFSGAMGSLLAKLAGLLEKDFKLASSAKKDILFLRDEMRSINTSLMVLSEMDEPIDLPHRELRDKVRELAYDMEDCVDIYTHSANKAGFLYDLNTLGARYETAKLIKDLKARVEQLGNRHNLFVQLPERPRAVRVDPRIQALYTDAANLQGIDGPRQELVELLQDGAPQLKVVSIVGSGGIGKTTLVNQVYKAIQGRYDCTAFVSVSRAPNLIKILSDLLDRIGWYSSSQDDTEELISTLRDYLQDKRYLIVIDDIWTIEAWNIIRCCFIENNHGSRVITTTRTEGTAKECCSTLHDVYKIRPLNEVDSRRLFYRRIFQSEDACPEQLKSISSEILKKCGGLPLAILTIGGILATHQETCSMEIWEKMIHSFRFQLETSPALEWMRHVFDLGYNDLSLDLKTCMLYLGIFPEDCKILKDDLLRRWIAEGFITDRHSHCQEEIAESYYFELINRNMIQIAEYDDCGEVISVRVHDLVLEYIVLKSTEQNFITTINDKHRTKGSSEVRRLSLHVRNSENYNVLENMVLTQIRSFNLWGPAQWLPSLKKFRLLRVLHLDIFGSEDRQYDMSSVSSLFQLRYLRTRGILCRKLLQTQLQNLEQLQTLEVVSEQEYYDLDARMLPSTLRHLKIKAGVKLVGEIGRLRDLRTLCEFEILLRNGERMKELGELTNLRELKLYRCQSGGDKTCDVLLSSLCRLSSLRSLTIRGPTSLNRYPDFLARWSPPPRHLRRLHMVTCLFSTVPADFLSQLANLSSLEINVRSLQSDGVDVLARLTLLVHLTLHVESAPREGIVVICHAAFPNLREFLFRCEAPCLAFEARAMPTLRVLHIECYERGKRLSDGVLDGIEHLGSLHELKVDVFELKDFMSRFDEYFIMHSSAVVEEPNVEEHRRWERESLEAALKEAISKHPGSLRVVIQ</sequence>
<feature type="domain" description="Disease resistance protein winged helix" evidence="9">
    <location>
        <begin position="416"/>
        <end position="485"/>
    </location>
</feature>
<feature type="domain" description="Disease resistance N-terminal" evidence="8">
    <location>
        <begin position="12"/>
        <end position="94"/>
    </location>
</feature>
<dbReference type="Pfam" id="PF00931">
    <property type="entry name" value="NB-ARC"/>
    <property type="match status" value="1"/>
</dbReference>
<keyword evidence="6" id="KW-0175">Coiled coil</keyword>
<dbReference type="Pfam" id="PF18052">
    <property type="entry name" value="Rx_N"/>
    <property type="match status" value="1"/>
</dbReference>
<dbReference type="InterPro" id="IPR042197">
    <property type="entry name" value="Apaf_helical"/>
</dbReference>
<dbReference type="PANTHER" id="PTHR23155:SF999">
    <property type="entry name" value="NB-ARC DOMAIN CONTAINING PROTEIN, EXPRESSED"/>
    <property type="match status" value="1"/>
</dbReference>
<reference evidence="12" key="1">
    <citation type="submission" date="2024-06" db="EMBL/GenBank/DDBJ databases">
        <authorList>
            <person name="Ryan C."/>
        </authorList>
    </citation>
    <scope>NUCLEOTIDE SEQUENCE [LARGE SCALE GENOMIC DNA]</scope>
</reference>
<evidence type="ECO:0000313" key="12">
    <source>
        <dbReference type="Proteomes" id="UP001497457"/>
    </source>
</evidence>
<keyword evidence="5" id="KW-0611">Plant defense</keyword>
<dbReference type="Gene3D" id="1.10.10.10">
    <property type="entry name" value="Winged helix-like DNA-binding domain superfamily/Winged helix DNA-binding domain"/>
    <property type="match status" value="1"/>
</dbReference>
<dbReference type="SUPFAM" id="SSF52540">
    <property type="entry name" value="P-loop containing nucleoside triphosphate hydrolases"/>
    <property type="match status" value="1"/>
</dbReference>
<dbReference type="InterPro" id="IPR002182">
    <property type="entry name" value="NB-ARC"/>
</dbReference>
<dbReference type="GO" id="GO:0009626">
    <property type="term" value="P:plant-type hypersensitive response"/>
    <property type="evidence" value="ECO:0007669"/>
    <property type="project" value="UniProtKB-ARBA"/>
</dbReference>
<evidence type="ECO:0000259" key="9">
    <source>
        <dbReference type="Pfam" id="PF23559"/>
    </source>
</evidence>
<dbReference type="FunFam" id="1.10.10.10:FF:000322">
    <property type="entry name" value="Probable disease resistance protein At1g63360"/>
    <property type="match status" value="1"/>
</dbReference>
<dbReference type="InterPro" id="IPR036388">
    <property type="entry name" value="WH-like_DNA-bd_sf"/>
</dbReference>
<keyword evidence="4" id="KW-0547">Nucleotide-binding</keyword>
<dbReference type="InterPro" id="IPR044974">
    <property type="entry name" value="Disease_R_plants"/>
</dbReference>
<evidence type="ECO:0000259" key="10">
    <source>
        <dbReference type="Pfam" id="PF23598"/>
    </source>
</evidence>
<dbReference type="GO" id="GO:0000166">
    <property type="term" value="F:nucleotide binding"/>
    <property type="evidence" value="ECO:0007669"/>
    <property type="project" value="UniProtKB-KW"/>
</dbReference>
<evidence type="ECO:0000256" key="4">
    <source>
        <dbReference type="ARBA" id="ARBA00022741"/>
    </source>
</evidence>
<dbReference type="InterPro" id="IPR055414">
    <property type="entry name" value="LRR_R13L4/SHOC2-like"/>
</dbReference>
<dbReference type="SUPFAM" id="SSF52047">
    <property type="entry name" value="RNI-like"/>
    <property type="match status" value="1"/>
</dbReference>
<dbReference type="Proteomes" id="UP001497457">
    <property type="component" value="Chromosome 5rd"/>
</dbReference>
<accession>A0ABC9EX14</accession>
<organism evidence="11 12">
    <name type="scientific">Urochloa decumbens</name>
    <dbReference type="NCBI Taxonomy" id="240449"/>
    <lineage>
        <taxon>Eukaryota</taxon>
        <taxon>Viridiplantae</taxon>
        <taxon>Streptophyta</taxon>
        <taxon>Embryophyta</taxon>
        <taxon>Tracheophyta</taxon>
        <taxon>Spermatophyta</taxon>
        <taxon>Magnoliopsida</taxon>
        <taxon>Liliopsida</taxon>
        <taxon>Poales</taxon>
        <taxon>Poaceae</taxon>
        <taxon>PACMAD clade</taxon>
        <taxon>Panicoideae</taxon>
        <taxon>Panicodae</taxon>
        <taxon>Paniceae</taxon>
        <taxon>Melinidinae</taxon>
        <taxon>Urochloa</taxon>
    </lineage>
</organism>
<dbReference type="EMBL" id="OZ075115">
    <property type="protein sequence ID" value="CAL5065682.1"/>
    <property type="molecule type" value="Genomic_DNA"/>
</dbReference>
<dbReference type="Gene3D" id="1.20.5.4130">
    <property type="match status" value="1"/>
</dbReference>
<keyword evidence="3" id="KW-0677">Repeat</keyword>
<evidence type="ECO:0000256" key="1">
    <source>
        <dbReference type="ARBA" id="ARBA00008894"/>
    </source>
</evidence>
<reference evidence="11 12" key="2">
    <citation type="submission" date="2024-10" db="EMBL/GenBank/DDBJ databases">
        <authorList>
            <person name="Ryan C."/>
        </authorList>
    </citation>
    <scope>NUCLEOTIDE SEQUENCE [LARGE SCALE GENOMIC DNA]</scope>
</reference>
<dbReference type="PRINTS" id="PR00364">
    <property type="entry name" value="DISEASERSIST"/>
</dbReference>
<feature type="domain" description="Disease resistance R13L4/SHOC-2-like LRR" evidence="10">
    <location>
        <begin position="535"/>
        <end position="867"/>
    </location>
</feature>
<dbReference type="Pfam" id="PF23598">
    <property type="entry name" value="LRR_14"/>
    <property type="match status" value="1"/>
</dbReference>
<dbReference type="GO" id="GO:0002758">
    <property type="term" value="P:innate immune response-activating signaling pathway"/>
    <property type="evidence" value="ECO:0007669"/>
    <property type="project" value="UniProtKB-ARBA"/>
</dbReference>
<evidence type="ECO:0000256" key="2">
    <source>
        <dbReference type="ARBA" id="ARBA00022614"/>
    </source>
</evidence>
<feature type="domain" description="NB-ARC" evidence="7">
    <location>
        <begin position="168"/>
        <end position="328"/>
    </location>
</feature>
<proteinExistence type="inferred from homology"/>
<dbReference type="Gene3D" id="3.80.10.10">
    <property type="entry name" value="Ribonuclease Inhibitor"/>
    <property type="match status" value="1"/>
</dbReference>
<evidence type="ECO:0000259" key="8">
    <source>
        <dbReference type="Pfam" id="PF18052"/>
    </source>
</evidence>
<dbReference type="AlphaFoldDB" id="A0ABC9EX14"/>